<proteinExistence type="predicted"/>
<accession>A0ABT7NRG2</accession>
<sequence>MRLTLLFVLAFGLLFGCKEDYLAPENKSLDVSLLQQYSWENRSEVEEQAVDQPVVYKYAKRITLAFNEIQFSHKTESYFLTKPEKMGNINFIPALDNGEFYGDYTISAPDSILTFNFSYSNSVNSEWNVNADTVNSSIRYKILQLDQRKLEIKPLSDMQIDGTHQSITFQPTGN</sequence>
<evidence type="ECO:0000313" key="1">
    <source>
        <dbReference type="EMBL" id="MDM1049839.1"/>
    </source>
</evidence>
<evidence type="ECO:0000313" key="2">
    <source>
        <dbReference type="Proteomes" id="UP001170954"/>
    </source>
</evidence>
<keyword evidence="2" id="KW-1185">Reference proteome</keyword>
<dbReference type="Proteomes" id="UP001170954">
    <property type="component" value="Unassembled WGS sequence"/>
</dbReference>
<comment type="caution">
    <text evidence="1">The sequence shown here is derived from an EMBL/GenBank/DDBJ whole genome shotgun (WGS) entry which is preliminary data.</text>
</comment>
<dbReference type="EMBL" id="JACAGK010000059">
    <property type="protein sequence ID" value="MDM1049839.1"/>
    <property type="molecule type" value="Genomic_DNA"/>
</dbReference>
<evidence type="ECO:0008006" key="3">
    <source>
        <dbReference type="Google" id="ProtNLM"/>
    </source>
</evidence>
<protein>
    <recommendedName>
        <fullName evidence="3">DUF4840 domain-containing protein</fullName>
    </recommendedName>
</protein>
<name>A0ABT7NRG2_9SPHI</name>
<reference evidence="1" key="2">
    <citation type="journal article" date="2022" name="Sci. Total Environ.">
        <title>Prevalence, transmission, and molecular epidemiology of tet(X)-positive bacteria among humans, animals, and environmental niches in China: An epidemiological, and genomic-based study.</title>
        <authorList>
            <person name="Dong N."/>
            <person name="Zeng Y."/>
            <person name="Cai C."/>
            <person name="Sun C."/>
            <person name="Lu J."/>
            <person name="Liu C."/>
            <person name="Zhou H."/>
            <person name="Sun Q."/>
            <person name="Shu L."/>
            <person name="Wang H."/>
            <person name="Wang Y."/>
            <person name="Wang S."/>
            <person name="Wu C."/>
            <person name="Chan E.W."/>
            <person name="Chen G."/>
            <person name="Shen Z."/>
            <person name="Chen S."/>
            <person name="Zhang R."/>
        </authorList>
    </citation>
    <scope>NUCLEOTIDE SEQUENCE</scope>
    <source>
        <strain evidence="1">R1692</strain>
    </source>
</reference>
<reference evidence="1" key="1">
    <citation type="submission" date="2020-06" db="EMBL/GenBank/DDBJ databases">
        <authorList>
            <person name="Dong N."/>
        </authorList>
    </citation>
    <scope>NUCLEOTIDE SEQUENCE</scope>
    <source>
        <strain evidence="1">R1692</strain>
    </source>
</reference>
<organism evidence="1 2">
    <name type="scientific">Sphingobacterium hotanense</name>
    <dbReference type="NCBI Taxonomy" id="649196"/>
    <lineage>
        <taxon>Bacteria</taxon>
        <taxon>Pseudomonadati</taxon>
        <taxon>Bacteroidota</taxon>
        <taxon>Sphingobacteriia</taxon>
        <taxon>Sphingobacteriales</taxon>
        <taxon>Sphingobacteriaceae</taxon>
        <taxon>Sphingobacterium</taxon>
    </lineage>
</organism>
<dbReference type="RefSeq" id="WP_286652086.1">
    <property type="nucleotide sequence ID" value="NZ_JACAGK010000059.1"/>
</dbReference>
<dbReference type="PROSITE" id="PS51257">
    <property type="entry name" value="PROKAR_LIPOPROTEIN"/>
    <property type="match status" value="1"/>
</dbReference>
<gene>
    <name evidence="1" type="ORF">HX018_16490</name>
</gene>